<keyword evidence="1" id="KW-0175">Coiled coil</keyword>
<dbReference type="EMBL" id="JABTTE010000003">
    <property type="protein sequence ID" value="NSL50988.1"/>
    <property type="molecule type" value="Genomic_DNA"/>
</dbReference>
<feature type="transmembrane region" description="Helical" evidence="2">
    <location>
        <begin position="31"/>
        <end position="51"/>
    </location>
</feature>
<keyword evidence="2" id="KW-0472">Membrane</keyword>
<comment type="caution">
    <text evidence="3">The sequence shown here is derived from an EMBL/GenBank/DDBJ whole genome shotgun (WGS) entry which is preliminary data.</text>
</comment>
<keyword evidence="2" id="KW-1133">Transmembrane helix</keyword>
<feature type="coiled-coil region" evidence="1">
    <location>
        <begin position="63"/>
        <end position="90"/>
    </location>
</feature>
<proteinExistence type="predicted"/>
<evidence type="ECO:0000313" key="4">
    <source>
        <dbReference type="Proteomes" id="UP000625804"/>
    </source>
</evidence>
<name>A0A8J8GEL9_9BACI</name>
<dbReference type="Proteomes" id="UP000625804">
    <property type="component" value="Unassembled WGS sequence"/>
</dbReference>
<organism evidence="3 4">
    <name type="scientific">Calidifontibacillus erzurumensis</name>
    <dbReference type="NCBI Taxonomy" id="2741433"/>
    <lineage>
        <taxon>Bacteria</taxon>
        <taxon>Bacillati</taxon>
        <taxon>Bacillota</taxon>
        <taxon>Bacilli</taxon>
        <taxon>Bacillales</taxon>
        <taxon>Bacillaceae</taxon>
        <taxon>Calidifontibacillus/Schinkia group</taxon>
        <taxon>Calidifontibacillus</taxon>
    </lineage>
</organism>
<feature type="transmembrane region" description="Helical" evidence="2">
    <location>
        <begin position="7"/>
        <end position="25"/>
    </location>
</feature>
<evidence type="ECO:0000313" key="3">
    <source>
        <dbReference type="EMBL" id="NSL50988.1"/>
    </source>
</evidence>
<reference evidence="3" key="1">
    <citation type="submission" date="2020-06" db="EMBL/GenBank/DDBJ databases">
        <title>A novel thermopfilic bacterium from Erzurum, Turkey.</title>
        <authorList>
            <person name="Adiguzel A."/>
            <person name="Ay H."/>
            <person name="Baltaci M.O."/>
        </authorList>
    </citation>
    <scope>NUCLEOTIDE SEQUENCE</scope>
    <source>
        <strain evidence="3">P2</strain>
    </source>
</reference>
<keyword evidence="2" id="KW-0812">Transmembrane</keyword>
<protein>
    <submittedName>
        <fullName evidence="3">5-bromo-4-chloroindolyl phosphate hydrolysis family protein</fullName>
    </submittedName>
</protein>
<dbReference type="Pfam" id="PF10112">
    <property type="entry name" value="Halogen_Hydrol"/>
    <property type="match status" value="1"/>
</dbReference>
<dbReference type="InterPro" id="IPR018770">
    <property type="entry name" value="ChloroindolylP_hydrolase"/>
</dbReference>
<sequence length="257" mass="30216">MKTILSFIYRMMISSIVFVVTLPIAHFGLSMSIGVSSLIALISGATSYYFLKLRSKQKLLKDNHLTRKEYQSIERNLKEAKEKIKRLNKAMLGIRSFRAAKLIGSLQRIVKQIYQIVKNEPKRFYQAERFFFYHLDSVVEISERYVFLSRQNVKNVDVRLSLTETEETMENLLNLLNDDLLRVLANDIETLQLELDVAKQAHERHQTFMDMGQQSFQFEKSEEQKLLTNENPSIKINFTTRTNRDEELIRDERSHKS</sequence>
<gene>
    <name evidence="3" type="ORF">HR057_04310</name>
</gene>
<dbReference type="RefSeq" id="WP_173730187.1">
    <property type="nucleotide sequence ID" value="NZ_JABTTE010000003.1"/>
</dbReference>
<accession>A0A8J8GEL9</accession>
<evidence type="ECO:0000256" key="1">
    <source>
        <dbReference type="SAM" id="Coils"/>
    </source>
</evidence>
<evidence type="ECO:0000256" key="2">
    <source>
        <dbReference type="SAM" id="Phobius"/>
    </source>
</evidence>
<dbReference type="AlphaFoldDB" id="A0A8J8GEL9"/>
<keyword evidence="4" id="KW-1185">Reference proteome</keyword>